<organism evidence="2">
    <name type="scientific">marine sediment metagenome</name>
    <dbReference type="NCBI Taxonomy" id="412755"/>
    <lineage>
        <taxon>unclassified sequences</taxon>
        <taxon>metagenomes</taxon>
        <taxon>ecological metagenomes</taxon>
    </lineage>
</organism>
<feature type="coiled-coil region" evidence="1">
    <location>
        <begin position="61"/>
        <end position="100"/>
    </location>
</feature>
<keyword evidence="1" id="KW-0175">Coiled coil</keyword>
<gene>
    <name evidence="2" type="ORF">LCGC14_1113790</name>
</gene>
<evidence type="ECO:0000313" key="2">
    <source>
        <dbReference type="EMBL" id="KKN02829.1"/>
    </source>
</evidence>
<evidence type="ECO:0000256" key="1">
    <source>
        <dbReference type="SAM" id="Coils"/>
    </source>
</evidence>
<comment type="caution">
    <text evidence="2">The sequence shown here is derived from an EMBL/GenBank/DDBJ whole genome shotgun (WGS) entry which is preliminary data.</text>
</comment>
<accession>A0A0F9MAS5</accession>
<evidence type="ECO:0008006" key="3">
    <source>
        <dbReference type="Google" id="ProtNLM"/>
    </source>
</evidence>
<dbReference type="AlphaFoldDB" id="A0A0F9MAS5"/>
<dbReference type="EMBL" id="LAZR01005103">
    <property type="protein sequence ID" value="KKN02829.1"/>
    <property type="molecule type" value="Genomic_DNA"/>
</dbReference>
<proteinExistence type="predicted"/>
<reference evidence="2" key="1">
    <citation type="journal article" date="2015" name="Nature">
        <title>Complex archaea that bridge the gap between prokaryotes and eukaryotes.</title>
        <authorList>
            <person name="Spang A."/>
            <person name="Saw J.H."/>
            <person name="Jorgensen S.L."/>
            <person name="Zaremba-Niedzwiedzka K."/>
            <person name="Martijn J."/>
            <person name="Lind A.E."/>
            <person name="van Eijk R."/>
            <person name="Schleper C."/>
            <person name="Guy L."/>
            <person name="Ettema T.J."/>
        </authorList>
    </citation>
    <scope>NUCLEOTIDE SEQUENCE</scope>
</reference>
<sequence>MAFCLPIEEANKIKEAIRSGKLSPEKLNEMTSQERRNFLANFIGKENAKEVNLLFEKKLLLKNQERAMSDWAREITGLSKEQKEATLEKIRKTYAEKKRRLQDPKENEKFLNEIVSDIYSRKFKTETTLEEAQIITELSQDLKRAREKMNEDFTWKTEEDGLNFGAAKVAVDNYIGGLKAEANKELFVNPLKVRGLMEKARAISVDAKIALNFIADNSRSIKASVDNSLWGRQGIKALFTKPKIWANNFAKSWQDISTTIQKGNEAGEAILDGVKAEIYSRKNYLNGRYELGKKLDIGTGEEEFPTSLPSKIPGLGRLFKAAEVSYEAGAMRLRADIADVYYDLAEQAGIDMTNKIEIGSINEMVNSLTGRGRLGRLEGAGKAINSVFFSAKFFKSNLDTLTVHAFSGDFSNFAKKQAAINLLKMISAISILFLISSGFDEDSVEWDTRSANFGKIRLGNKRFDLTGGMSSLIILASRIVTQQTKSSVTGIIKDLDGGFGSPTGMDILWNFTENKFSPMFSVIKELIAQKTFDGEEPTLVNQLTNLIVPIIIESGIDASKKEDLANTLLVLIADGLGISANVYSYNNDWNIKPGKELTQFKEKVGEDKFKEANDKYNRLVNEKIVELNKDSDYKKLDEEDKQKKLTSEKGKIKSKIFREHRFKYKRTK</sequence>
<name>A0A0F9MAS5_9ZZZZ</name>
<protein>
    <recommendedName>
        <fullName evidence="3">Large polyvalent protein associated domain-containing protein</fullName>
    </recommendedName>
</protein>